<dbReference type="NCBIfam" id="TIGR00277">
    <property type="entry name" value="HDIG"/>
    <property type="match status" value="1"/>
</dbReference>
<dbReference type="InterPro" id="IPR037522">
    <property type="entry name" value="HD_GYP_dom"/>
</dbReference>
<dbReference type="EMBL" id="UPPP01000068">
    <property type="protein sequence ID" value="VBB06862.1"/>
    <property type="molecule type" value="Genomic_DNA"/>
</dbReference>
<dbReference type="PROSITE" id="PS51832">
    <property type="entry name" value="HD_GYP"/>
    <property type="match status" value="1"/>
</dbReference>
<evidence type="ECO:0000313" key="4">
    <source>
        <dbReference type="Proteomes" id="UP000277811"/>
    </source>
</evidence>
<evidence type="ECO:0000313" key="3">
    <source>
        <dbReference type="EMBL" id="VBB06862.1"/>
    </source>
</evidence>
<feature type="domain" description="HD" evidence="1">
    <location>
        <begin position="117"/>
        <end position="240"/>
    </location>
</feature>
<dbReference type="Proteomes" id="UP000277811">
    <property type="component" value="Unassembled WGS sequence"/>
</dbReference>
<dbReference type="SUPFAM" id="SSF109604">
    <property type="entry name" value="HD-domain/PDEase-like"/>
    <property type="match status" value="1"/>
</dbReference>
<dbReference type="Gene3D" id="1.10.3210.10">
    <property type="entry name" value="Hypothetical protein af1432"/>
    <property type="match status" value="1"/>
</dbReference>
<dbReference type="CDD" id="cd00077">
    <property type="entry name" value="HDc"/>
    <property type="match status" value="1"/>
</dbReference>
<gene>
    <name evidence="3" type="ORF">LUCI_2099</name>
</gene>
<protein>
    <submittedName>
        <fullName evidence="3">Uncharacterized protein</fullName>
    </submittedName>
</protein>
<dbReference type="PROSITE" id="PS51831">
    <property type="entry name" value="HD"/>
    <property type="match status" value="1"/>
</dbReference>
<name>A0A498R9B8_9FIRM</name>
<keyword evidence="4" id="KW-1185">Reference proteome</keyword>
<dbReference type="PANTHER" id="PTHR43155">
    <property type="entry name" value="CYCLIC DI-GMP PHOSPHODIESTERASE PA4108-RELATED"/>
    <property type="match status" value="1"/>
</dbReference>
<reference evidence="3 4" key="1">
    <citation type="submission" date="2018-06" db="EMBL/GenBank/DDBJ databases">
        <authorList>
            <person name="Strepis N."/>
        </authorList>
    </citation>
    <scope>NUCLEOTIDE SEQUENCE [LARGE SCALE GENOMIC DNA]</scope>
    <source>
        <strain evidence="3">LUCI</strain>
    </source>
</reference>
<dbReference type="InterPro" id="IPR006674">
    <property type="entry name" value="HD_domain"/>
</dbReference>
<accession>A0A498R9B8</accession>
<dbReference type="Pfam" id="PF13487">
    <property type="entry name" value="HD_5"/>
    <property type="match status" value="1"/>
</dbReference>
<dbReference type="InterPro" id="IPR006675">
    <property type="entry name" value="HDIG_dom"/>
</dbReference>
<dbReference type="SMART" id="SM00471">
    <property type="entry name" value="HDc"/>
    <property type="match status" value="1"/>
</dbReference>
<dbReference type="InterPro" id="IPR003607">
    <property type="entry name" value="HD/PDEase_dom"/>
</dbReference>
<dbReference type="PANTHER" id="PTHR43155:SF2">
    <property type="entry name" value="CYCLIC DI-GMP PHOSPHODIESTERASE PA4108"/>
    <property type="match status" value="1"/>
</dbReference>
<dbReference type="AlphaFoldDB" id="A0A498R9B8"/>
<evidence type="ECO:0000259" key="1">
    <source>
        <dbReference type="PROSITE" id="PS51831"/>
    </source>
</evidence>
<evidence type="ECO:0000259" key="2">
    <source>
        <dbReference type="PROSITE" id="PS51832"/>
    </source>
</evidence>
<organism evidence="3 4">
    <name type="scientific">Lucifera butyrica</name>
    <dbReference type="NCBI Taxonomy" id="1351585"/>
    <lineage>
        <taxon>Bacteria</taxon>
        <taxon>Bacillati</taxon>
        <taxon>Bacillota</taxon>
        <taxon>Negativicutes</taxon>
        <taxon>Veillonellales</taxon>
        <taxon>Veillonellaceae</taxon>
        <taxon>Lucifera</taxon>
    </lineage>
</organism>
<feature type="domain" description="HD-GYP" evidence="2">
    <location>
        <begin position="95"/>
        <end position="291"/>
    </location>
</feature>
<proteinExistence type="predicted"/>
<sequence length="332" mass="36889">MVLDDDVLDSNGKVLFAAGIRLTSDYVRRLAKLNIPFISVREPIKENREYAVVRGIAGAAVRRRLIKGVEEAFSGKGRLLKQLPYLRQYIKQVIRELSGTEQVLLYLEELQTSSDYLFIHSVNVCLFAIALGKAMALNEEEISVLGLGALLHDLGKTQIPRNILDKKGPLTPEEFALVRGHVIIGGEILSRDCQLDERVLFIALQHHERYDGAGYPHSLKFEQIHPLARIVSVADVYDALTTDRVYRPQIESSTAIQLILGGSRTYFDPGVLKTFKRIAVPYGIGCSVKLNNGLSGAVLRLNSGDLGRPVIWTLKGAVNLLHEPELQIIKAM</sequence>